<comment type="caution">
    <text evidence="1">The sequence shown here is derived from an EMBL/GenBank/DDBJ whole genome shotgun (WGS) entry which is preliminary data.</text>
</comment>
<reference evidence="1 2" key="1">
    <citation type="submission" date="2024-03" db="EMBL/GenBank/DDBJ databases">
        <authorList>
            <person name="Martinez-Hernandez J."/>
        </authorList>
    </citation>
    <scope>NUCLEOTIDE SEQUENCE [LARGE SCALE GENOMIC DNA]</scope>
</reference>
<evidence type="ECO:0000313" key="1">
    <source>
        <dbReference type="EMBL" id="CAL0300272.1"/>
    </source>
</evidence>
<dbReference type="AlphaFoldDB" id="A0AAV1VTP4"/>
<accession>A0AAV1VTP4</accession>
<name>A0AAV1VTP4_LUPLU</name>
<proteinExistence type="predicted"/>
<keyword evidence="2" id="KW-1185">Reference proteome</keyword>
<dbReference type="EMBL" id="CAXHTB010000001">
    <property type="protein sequence ID" value="CAL0300272.1"/>
    <property type="molecule type" value="Genomic_DNA"/>
</dbReference>
<dbReference type="Proteomes" id="UP001497480">
    <property type="component" value="Unassembled WGS sequence"/>
</dbReference>
<gene>
    <name evidence="1" type="ORF">LLUT_LOCUS1332</name>
</gene>
<organism evidence="1 2">
    <name type="scientific">Lupinus luteus</name>
    <name type="common">European yellow lupine</name>
    <dbReference type="NCBI Taxonomy" id="3873"/>
    <lineage>
        <taxon>Eukaryota</taxon>
        <taxon>Viridiplantae</taxon>
        <taxon>Streptophyta</taxon>
        <taxon>Embryophyta</taxon>
        <taxon>Tracheophyta</taxon>
        <taxon>Spermatophyta</taxon>
        <taxon>Magnoliopsida</taxon>
        <taxon>eudicotyledons</taxon>
        <taxon>Gunneridae</taxon>
        <taxon>Pentapetalae</taxon>
        <taxon>rosids</taxon>
        <taxon>fabids</taxon>
        <taxon>Fabales</taxon>
        <taxon>Fabaceae</taxon>
        <taxon>Papilionoideae</taxon>
        <taxon>50 kb inversion clade</taxon>
        <taxon>genistoids sensu lato</taxon>
        <taxon>core genistoids</taxon>
        <taxon>Genisteae</taxon>
        <taxon>Lupinus</taxon>
    </lineage>
</organism>
<protein>
    <submittedName>
        <fullName evidence="1">Uncharacterized protein</fullName>
    </submittedName>
</protein>
<sequence length="164" mass="17706">MKMGYGEVDITRDSKSLNCSKEISKSLSSNVHGQRATCSETIKIATDSSGQEDVAPIDASRNSRAIIIFETAVTEKVFYAQENVLSGTNPADNIEDRSVNTVPEVVVAGSIERGHSCLGSRFTSVSPKVGLDVSVMRLPSNFVIFRVPNKLDFDDAEASSMLKS</sequence>
<evidence type="ECO:0000313" key="2">
    <source>
        <dbReference type="Proteomes" id="UP001497480"/>
    </source>
</evidence>